<organism evidence="3 4">
    <name type="scientific">Xylona heveae (strain CBS 132557 / TC161)</name>
    <dbReference type="NCBI Taxonomy" id="1328760"/>
    <lineage>
        <taxon>Eukaryota</taxon>
        <taxon>Fungi</taxon>
        <taxon>Dikarya</taxon>
        <taxon>Ascomycota</taxon>
        <taxon>Pezizomycotina</taxon>
        <taxon>Xylonomycetes</taxon>
        <taxon>Xylonales</taxon>
        <taxon>Xylonaceae</taxon>
        <taxon>Xylona</taxon>
    </lineage>
</organism>
<evidence type="ECO:0000256" key="1">
    <source>
        <dbReference type="SAM" id="Coils"/>
    </source>
</evidence>
<name>A0A164ZWW8_XYLHT</name>
<feature type="coiled-coil region" evidence="1">
    <location>
        <begin position="380"/>
        <end position="414"/>
    </location>
</feature>
<feature type="compositionally biased region" description="Acidic residues" evidence="2">
    <location>
        <begin position="58"/>
        <end position="74"/>
    </location>
</feature>
<feature type="compositionally biased region" description="Low complexity" evidence="2">
    <location>
        <begin position="86"/>
        <end position="95"/>
    </location>
</feature>
<accession>A0A164ZWW8</accession>
<feature type="region of interest" description="Disordered" evidence="2">
    <location>
        <begin position="217"/>
        <end position="246"/>
    </location>
</feature>
<dbReference type="InParanoid" id="A0A164ZWW8"/>
<sequence>MEDDEQAFVQHVEDVSQTPPLEQMDEVQSSQQRPAAPLHADDNDNNPEDDAVPFPGLEEYELGVEERDGFDDGGDLMMRMKLKGESSSSSSLTTTTDDKRTTCPKCHQLRPRGTDHVCQEGDSAAAAPGFYSFSETPQVQAHPLPPLPIHPLRLHPVNPTHPASASEHHQSRDLQASSPLIVSDSTVPYASGAAGDAAASASQPQRFLPSGQFDLPTFTITPPTPPPPEPIRRTGRRRSNEINQDEHDEDFLSPLRRVRPPPADMSMNFPSFLDSPAVGMSPNQLTRGAATPSPAQHVQANGLAGAAAPMGGFPPNPGHQMDLNHLWNTVQELSAVLQTNRTQTQHIVGRVEELRNRASSDNASPLIQQVNGEISDAAKIAELETRIAAKDRDIEALNNENNEMANLLAQYEAGIGRVTEMVRHHCFTESLRNIAIHQHYNEQLTVERQENLQLRLEHADWQGRLGNLAENVRLAYRHASETDNETIRTIAELRNENRVLRLLHGLPVDESDDEEQQQAQ</sequence>
<evidence type="ECO:0000256" key="2">
    <source>
        <dbReference type="SAM" id="MobiDB-lite"/>
    </source>
</evidence>
<feature type="region of interest" description="Disordered" evidence="2">
    <location>
        <begin position="1"/>
        <end position="76"/>
    </location>
</feature>
<feature type="compositionally biased region" description="Polar residues" evidence="2">
    <location>
        <begin position="15"/>
        <end position="33"/>
    </location>
</feature>
<dbReference type="PANTHER" id="PTHR39472:SF1">
    <property type="entry name" value="EXPRESSED PROTEIN"/>
    <property type="match status" value="1"/>
</dbReference>
<dbReference type="PANTHER" id="PTHR39472">
    <property type="entry name" value="EXPRESSED PROTEIN"/>
    <property type="match status" value="1"/>
</dbReference>
<gene>
    <name evidence="3" type="ORF">L228DRAFT_285581</name>
</gene>
<dbReference type="STRING" id="1328760.A0A164ZWW8"/>
<dbReference type="GeneID" id="28901492"/>
<dbReference type="RefSeq" id="XP_018185192.1">
    <property type="nucleotide sequence ID" value="XM_018336355.1"/>
</dbReference>
<feature type="region of interest" description="Disordered" evidence="2">
    <location>
        <begin position="82"/>
        <end position="101"/>
    </location>
</feature>
<dbReference type="Proteomes" id="UP000076632">
    <property type="component" value="Unassembled WGS sequence"/>
</dbReference>
<proteinExistence type="predicted"/>
<dbReference type="EMBL" id="KV407465">
    <property type="protein sequence ID" value="KZF19637.1"/>
    <property type="molecule type" value="Genomic_DNA"/>
</dbReference>
<reference evidence="3 4" key="1">
    <citation type="journal article" date="2016" name="Fungal Biol.">
        <title>The genome of Xylona heveae provides a window into fungal endophytism.</title>
        <authorList>
            <person name="Gazis R."/>
            <person name="Kuo A."/>
            <person name="Riley R."/>
            <person name="LaButti K."/>
            <person name="Lipzen A."/>
            <person name="Lin J."/>
            <person name="Amirebrahimi M."/>
            <person name="Hesse C.N."/>
            <person name="Spatafora J.W."/>
            <person name="Henrissat B."/>
            <person name="Hainaut M."/>
            <person name="Grigoriev I.V."/>
            <person name="Hibbett D.S."/>
        </authorList>
    </citation>
    <scope>NUCLEOTIDE SEQUENCE [LARGE SCALE GENOMIC DNA]</scope>
    <source>
        <strain evidence="3 4">TC161</strain>
    </source>
</reference>
<protein>
    <submittedName>
        <fullName evidence="3">Uncharacterized protein</fullName>
    </submittedName>
</protein>
<evidence type="ECO:0000313" key="3">
    <source>
        <dbReference type="EMBL" id="KZF19637.1"/>
    </source>
</evidence>
<feature type="region of interest" description="Disordered" evidence="2">
    <location>
        <begin position="156"/>
        <end position="175"/>
    </location>
</feature>
<dbReference type="AlphaFoldDB" id="A0A164ZWW8"/>
<keyword evidence="1" id="KW-0175">Coiled coil</keyword>
<evidence type="ECO:0000313" key="4">
    <source>
        <dbReference type="Proteomes" id="UP000076632"/>
    </source>
</evidence>
<keyword evidence="4" id="KW-1185">Reference proteome</keyword>
<dbReference type="OrthoDB" id="21214at2759"/>